<evidence type="ECO:0000313" key="2">
    <source>
        <dbReference type="EMBL" id="MBX06593.1"/>
    </source>
</evidence>
<sequence length="103" mass="12425">MEHPKPNFIHVTFVRLFVFHKNYKIFPFGAYCILQWLSIWCIRILTYFLLFHFCVHFDMGVILDIGDQISPLCFTLHWKVPILAHIPQVYRIHYVVPSRTCSW</sequence>
<keyword evidence="1" id="KW-0472">Membrane</keyword>
<protein>
    <submittedName>
        <fullName evidence="2">Uncharacterized protein</fullName>
    </submittedName>
</protein>
<feature type="transmembrane region" description="Helical" evidence="1">
    <location>
        <begin position="28"/>
        <end position="50"/>
    </location>
</feature>
<accession>A0A2P2KLK8</accession>
<keyword evidence="1" id="KW-0812">Transmembrane</keyword>
<name>A0A2P2KLK8_RHIMU</name>
<proteinExistence type="predicted"/>
<organism evidence="2">
    <name type="scientific">Rhizophora mucronata</name>
    <name type="common">Asiatic mangrove</name>
    <dbReference type="NCBI Taxonomy" id="61149"/>
    <lineage>
        <taxon>Eukaryota</taxon>
        <taxon>Viridiplantae</taxon>
        <taxon>Streptophyta</taxon>
        <taxon>Embryophyta</taxon>
        <taxon>Tracheophyta</taxon>
        <taxon>Spermatophyta</taxon>
        <taxon>Magnoliopsida</taxon>
        <taxon>eudicotyledons</taxon>
        <taxon>Gunneridae</taxon>
        <taxon>Pentapetalae</taxon>
        <taxon>rosids</taxon>
        <taxon>fabids</taxon>
        <taxon>Malpighiales</taxon>
        <taxon>Rhizophoraceae</taxon>
        <taxon>Rhizophora</taxon>
    </lineage>
</organism>
<reference evidence="2" key="1">
    <citation type="submission" date="2018-02" db="EMBL/GenBank/DDBJ databases">
        <title>Rhizophora mucronata_Transcriptome.</title>
        <authorList>
            <person name="Meera S.P."/>
            <person name="Sreeshan A."/>
            <person name="Augustine A."/>
        </authorList>
    </citation>
    <scope>NUCLEOTIDE SEQUENCE</scope>
    <source>
        <tissue evidence="2">Leaf</tissue>
    </source>
</reference>
<dbReference type="EMBL" id="GGEC01026109">
    <property type="protein sequence ID" value="MBX06593.1"/>
    <property type="molecule type" value="Transcribed_RNA"/>
</dbReference>
<evidence type="ECO:0000256" key="1">
    <source>
        <dbReference type="SAM" id="Phobius"/>
    </source>
</evidence>
<keyword evidence="1" id="KW-1133">Transmembrane helix</keyword>
<dbReference type="AlphaFoldDB" id="A0A2P2KLK8"/>